<comment type="caution">
    <text evidence="1">The sequence shown here is derived from an EMBL/GenBank/DDBJ whole genome shotgun (WGS) entry which is preliminary data.</text>
</comment>
<organism evidence="1 2">
    <name type="scientific">Moniliophthora roreri</name>
    <name type="common">Frosty pod rot fungus</name>
    <name type="synonym">Monilia roreri</name>
    <dbReference type="NCBI Taxonomy" id="221103"/>
    <lineage>
        <taxon>Eukaryota</taxon>
        <taxon>Fungi</taxon>
        <taxon>Dikarya</taxon>
        <taxon>Basidiomycota</taxon>
        <taxon>Agaricomycotina</taxon>
        <taxon>Agaricomycetes</taxon>
        <taxon>Agaricomycetidae</taxon>
        <taxon>Agaricales</taxon>
        <taxon>Marasmiineae</taxon>
        <taxon>Marasmiaceae</taxon>
        <taxon>Moniliophthora</taxon>
    </lineage>
</organism>
<accession>A0A0W0FTZ7</accession>
<dbReference type="AlphaFoldDB" id="A0A0W0FTZ7"/>
<protein>
    <submittedName>
        <fullName evidence="1">Uncharacterized protein</fullName>
    </submittedName>
</protein>
<evidence type="ECO:0000313" key="1">
    <source>
        <dbReference type="EMBL" id="KTB39748.1"/>
    </source>
</evidence>
<feature type="non-terminal residue" evidence="1">
    <location>
        <position position="1"/>
    </location>
</feature>
<reference evidence="1 2" key="1">
    <citation type="submission" date="2015-12" db="EMBL/GenBank/DDBJ databases">
        <title>Draft genome sequence of Moniliophthora roreri, the causal agent of frosty pod rot of cacao.</title>
        <authorList>
            <person name="Aime M.C."/>
            <person name="Diaz-Valderrama J.R."/>
            <person name="Kijpornyongpan T."/>
            <person name="Phillips-Mora W."/>
        </authorList>
    </citation>
    <scope>NUCLEOTIDE SEQUENCE [LARGE SCALE GENOMIC DNA]</scope>
    <source>
        <strain evidence="1 2">MCA 2952</strain>
    </source>
</reference>
<gene>
    <name evidence="1" type="ORF">WG66_7671</name>
</gene>
<evidence type="ECO:0000313" key="2">
    <source>
        <dbReference type="Proteomes" id="UP000054988"/>
    </source>
</evidence>
<name>A0A0W0FTZ7_MONRR</name>
<dbReference type="Proteomes" id="UP000054988">
    <property type="component" value="Unassembled WGS sequence"/>
</dbReference>
<sequence length="71" mass="7513">VRSSDPGNPRRGLLAASELLVVSGSRVGGEGGESVEIEVKMSSRVFGEARFVFYDPGNPQNTCLGNFPLVC</sequence>
<proteinExistence type="predicted"/>
<dbReference type="EMBL" id="LATX01001641">
    <property type="protein sequence ID" value="KTB39748.1"/>
    <property type="molecule type" value="Genomic_DNA"/>
</dbReference>